<comment type="caution">
    <text evidence="2">The sequence shown here is derived from an EMBL/GenBank/DDBJ whole genome shotgun (WGS) entry which is preliminary data.</text>
</comment>
<feature type="domain" description="Uracil-DNA glycosylase-like" evidence="1">
    <location>
        <begin position="28"/>
        <end position="183"/>
    </location>
</feature>
<dbReference type="Pfam" id="PF03167">
    <property type="entry name" value="UDG"/>
    <property type="match status" value="1"/>
</dbReference>
<dbReference type="AlphaFoldDB" id="A0A2A2IF48"/>
<reference evidence="2 3" key="1">
    <citation type="submission" date="2017-08" db="EMBL/GenBank/DDBJ databases">
        <title>Virgibacillus indicus sp. nov. and Virgibacillus profoundi sp. nov, two moderately halophilic bacteria isolated from marine sediment by using the Microfluidic Streak Plate.</title>
        <authorList>
            <person name="Xu B."/>
            <person name="Hu B."/>
            <person name="Wang J."/>
            <person name="Zhu Y."/>
            <person name="Huang L."/>
            <person name="Du W."/>
            <person name="Huang Y."/>
        </authorList>
    </citation>
    <scope>NUCLEOTIDE SEQUENCE [LARGE SCALE GENOMIC DNA]</scope>
    <source>
        <strain evidence="2 3">IO3-P3-H5</strain>
    </source>
</reference>
<dbReference type="SUPFAM" id="SSF52141">
    <property type="entry name" value="Uracil-DNA glycosylase-like"/>
    <property type="match status" value="1"/>
</dbReference>
<dbReference type="InterPro" id="IPR005122">
    <property type="entry name" value="Uracil-DNA_glycosylase-like"/>
</dbReference>
<dbReference type="NCBIfam" id="TIGR04274">
    <property type="entry name" value="hypoxanDNAglyco"/>
    <property type="match status" value="1"/>
</dbReference>
<organism evidence="2 3">
    <name type="scientific">Virgibacillus profundi</name>
    <dbReference type="NCBI Taxonomy" id="2024555"/>
    <lineage>
        <taxon>Bacteria</taxon>
        <taxon>Bacillati</taxon>
        <taxon>Bacillota</taxon>
        <taxon>Bacilli</taxon>
        <taxon>Bacillales</taxon>
        <taxon>Bacillaceae</taxon>
        <taxon>Virgibacillus</taxon>
    </lineage>
</organism>
<evidence type="ECO:0000313" key="3">
    <source>
        <dbReference type="Proteomes" id="UP000218887"/>
    </source>
</evidence>
<dbReference type="EMBL" id="NPOA01000006">
    <property type="protein sequence ID" value="PAV29765.1"/>
    <property type="molecule type" value="Genomic_DNA"/>
</dbReference>
<protein>
    <submittedName>
        <fullName evidence="2">DNA-deoxyinosine glycosylase</fullName>
    </submittedName>
</protein>
<name>A0A2A2IF48_9BACI</name>
<dbReference type="Gene3D" id="3.40.470.10">
    <property type="entry name" value="Uracil-DNA glycosylase-like domain"/>
    <property type="match status" value="1"/>
</dbReference>
<dbReference type="CDD" id="cd10032">
    <property type="entry name" value="UDG-F6_HDG"/>
    <property type="match status" value="1"/>
</dbReference>
<dbReference type="InterPro" id="IPR026353">
    <property type="entry name" value="Hypoxan-DNA_Glyclase"/>
</dbReference>
<accession>A0A2A2IF48</accession>
<keyword evidence="3" id="KW-1185">Reference proteome</keyword>
<dbReference type="OrthoDB" id="9799921at2"/>
<evidence type="ECO:0000259" key="1">
    <source>
        <dbReference type="SMART" id="SM00986"/>
    </source>
</evidence>
<dbReference type="SMART" id="SM00987">
    <property type="entry name" value="UreE_C"/>
    <property type="match status" value="1"/>
</dbReference>
<proteinExistence type="predicted"/>
<evidence type="ECO:0000313" key="2">
    <source>
        <dbReference type="EMBL" id="PAV29765.1"/>
    </source>
</evidence>
<dbReference type="Proteomes" id="UP000218887">
    <property type="component" value="Unassembled WGS sequence"/>
</dbReference>
<gene>
    <name evidence="2" type="ORF">CIL05_10395</name>
</gene>
<dbReference type="InterPro" id="IPR036895">
    <property type="entry name" value="Uracil-DNA_glycosylase-like_sf"/>
</dbReference>
<dbReference type="SMART" id="SM00986">
    <property type="entry name" value="UDG"/>
    <property type="match status" value="1"/>
</dbReference>
<sequence>MILLLLRVRWKNILQGVTVLDEKIISFPPVLPKEPKVLILGSMPGGISLEKKQYYGNPRNHFWGILFELFNQTPIEDYEEKINFVKQNNIALWDSIGNCYREGSLDTAITDEEPNDIMGLLRQYPTIKLIACNGTKSYQTFLRNFPREKLDAVDVVKMPSTSPIPGRYTKSFAGKVEAWKRIVDFS</sequence>